<evidence type="ECO:0000313" key="2">
    <source>
        <dbReference type="EMBL" id="TCD60229.1"/>
    </source>
</evidence>
<gene>
    <name evidence="2" type="ORF">EIP91_010526</name>
</gene>
<keyword evidence="3" id="KW-1185">Reference proteome</keyword>
<accession>A0A4R0R8E9</accession>
<feature type="coiled-coil region" evidence="1">
    <location>
        <begin position="3"/>
        <end position="37"/>
    </location>
</feature>
<dbReference type="EMBL" id="RWJN01000635">
    <property type="protein sequence ID" value="TCD60229.1"/>
    <property type="molecule type" value="Genomic_DNA"/>
</dbReference>
<name>A0A4R0R8E9_9APHY</name>
<organism evidence="2 3">
    <name type="scientific">Steccherinum ochraceum</name>
    <dbReference type="NCBI Taxonomy" id="92696"/>
    <lineage>
        <taxon>Eukaryota</taxon>
        <taxon>Fungi</taxon>
        <taxon>Dikarya</taxon>
        <taxon>Basidiomycota</taxon>
        <taxon>Agaricomycotina</taxon>
        <taxon>Agaricomycetes</taxon>
        <taxon>Polyporales</taxon>
        <taxon>Steccherinaceae</taxon>
        <taxon>Steccherinum</taxon>
    </lineage>
</organism>
<reference evidence="2 3" key="1">
    <citation type="submission" date="2018-11" db="EMBL/GenBank/DDBJ databases">
        <title>Genome assembly of Steccherinum ochraceum LE-BIN_3174, the white-rot fungus of the Steccherinaceae family (The Residual Polyporoid clade, Polyporales, Basidiomycota).</title>
        <authorList>
            <person name="Fedorova T.V."/>
            <person name="Glazunova O.A."/>
            <person name="Landesman E.O."/>
            <person name="Moiseenko K.V."/>
            <person name="Psurtseva N.V."/>
            <person name="Savinova O.S."/>
            <person name="Shakhova N.V."/>
            <person name="Tyazhelova T.V."/>
            <person name="Vasina D.V."/>
        </authorList>
    </citation>
    <scope>NUCLEOTIDE SEQUENCE [LARGE SCALE GENOMIC DNA]</scope>
    <source>
        <strain evidence="2 3">LE-BIN_3174</strain>
    </source>
</reference>
<keyword evidence="1" id="KW-0175">Coiled coil</keyword>
<proteinExistence type="predicted"/>
<comment type="caution">
    <text evidence="2">The sequence shown here is derived from an EMBL/GenBank/DDBJ whole genome shotgun (WGS) entry which is preliminary data.</text>
</comment>
<protein>
    <submittedName>
        <fullName evidence="2">Uncharacterized protein</fullName>
    </submittedName>
</protein>
<evidence type="ECO:0000313" key="3">
    <source>
        <dbReference type="Proteomes" id="UP000292702"/>
    </source>
</evidence>
<evidence type="ECO:0000256" key="1">
    <source>
        <dbReference type="SAM" id="Coils"/>
    </source>
</evidence>
<sequence length="78" mass="9081">MENLQTNAEILELKKRADALRKTIRDYGARNQSLRQEIDSNNRVLNIMIDHANGAWQEGDNYQKRKVQLENELAKLDA</sequence>
<dbReference type="AlphaFoldDB" id="A0A4R0R8E9"/>
<dbReference type="Proteomes" id="UP000292702">
    <property type="component" value="Unassembled WGS sequence"/>
</dbReference>